<feature type="compositionally biased region" description="Basic and acidic residues" evidence="1">
    <location>
        <begin position="1"/>
        <end position="14"/>
    </location>
</feature>
<keyword evidence="3" id="KW-1185">Reference proteome</keyword>
<feature type="region of interest" description="Disordered" evidence="1">
    <location>
        <begin position="1"/>
        <end position="23"/>
    </location>
</feature>
<dbReference type="EMBL" id="JADNRY010000124">
    <property type="protein sequence ID" value="KAF9064427.1"/>
    <property type="molecule type" value="Genomic_DNA"/>
</dbReference>
<dbReference type="AlphaFoldDB" id="A0A9P5U3B7"/>
<comment type="caution">
    <text evidence="2">The sequence shown here is derived from an EMBL/GenBank/DDBJ whole genome shotgun (WGS) entry which is preliminary data.</text>
</comment>
<reference evidence="2" key="1">
    <citation type="submission" date="2020-11" db="EMBL/GenBank/DDBJ databases">
        <authorList>
            <consortium name="DOE Joint Genome Institute"/>
            <person name="Ahrendt S."/>
            <person name="Riley R."/>
            <person name="Andreopoulos W."/>
            <person name="Labutti K."/>
            <person name="Pangilinan J."/>
            <person name="Ruiz-Duenas F.J."/>
            <person name="Barrasa J.M."/>
            <person name="Sanchez-Garcia M."/>
            <person name="Camarero S."/>
            <person name="Miyauchi S."/>
            <person name="Serrano A."/>
            <person name="Linde D."/>
            <person name="Babiker R."/>
            <person name="Drula E."/>
            <person name="Ayuso-Fernandez I."/>
            <person name="Pacheco R."/>
            <person name="Padilla G."/>
            <person name="Ferreira P."/>
            <person name="Barriuso J."/>
            <person name="Kellner H."/>
            <person name="Castanera R."/>
            <person name="Alfaro M."/>
            <person name="Ramirez L."/>
            <person name="Pisabarro A.G."/>
            <person name="Kuo A."/>
            <person name="Tritt A."/>
            <person name="Lipzen A."/>
            <person name="He G."/>
            <person name="Yan M."/>
            <person name="Ng V."/>
            <person name="Cullen D."/>
            <person name="Martin F."/>
            <person name="Rosso M.-N."/>
            <person name="Henrissat B."/>
            <person name="Hibbett D."/>
            <person name="Martinez A.T."/>
            <person name="Grigoriev I.V."/>
        </authorList>
    </citation>
    <scope>NUCLEOTIDE SEQUENCE</scope>
    <source>
        <strain evidence="2">AH 40177</strain>
    </source>
</reference>
<organism evidence="2 3">
    <name type="scientific">Rhodocollybia butyracea</name>
    <dbReference type="NCBI Taxonomy" id="206335"/>
    <lineage>
        <taxon>Eukaryota</taxon>
        <taxon>Fungi</taxon>
        <taxon>Dikarya</taxon>
        <taxon>Basidiomycota</taxon>
        <taxon>Agaricomycotina</taxon>
        <taxon>Agaricomycetes</taxon>
        <taxon>Agaricomycetidae</taxon>
        <taxon>Agaricales</taxon>
        <taxon>Marasmiineae</taxon>
        <taxon>Omphalotaceae</taxon>
        <taxon>Rhodocollybia</taxon>
    </lineage>
</organism>
<evidence type="ECO:0000313" key="3">
    <source>
        <dbReference type="Proteomes" id="UP000772434"/>
    </source>
</evidence>
<sequence>MPMRNEREGGEITRKSRPAGSSSVAKRVVKRIVEWEEKLKRKLNGMGYSGLYAQTSTHSAFGALIGCNPPSSSFLLLHTQFLYKRHSKHISRVSGPLLVANMGDLALSEVGAEYRKSEEGVRLTFRILKSSSKRNLGVINHHHKHLQQWLSEQDVIHTGTSEELGQYRQNK</sequence>
<name>A0A9P5U3B7_9AGAR</name>
<protein>
    <submittedName>
        <fullName evidence="2">Uncharacterized protein</fullName>
    </submittedName>
</protein>
<gene>
    <name evidence="2" type="ORF">BDP27DRAFT_1367248</name>
</gene>
<evidence type="ECO:0000256" key="1">
    <source>
        <dbReference type="SAM" id="MobiDB-lite"/>
    </source>
</evidence>
<accession>A0A9P5U3B7</accession>
<evidence type="ECO:0000313" key="2">
    <source>
        <dbReference type="EMBL" id="KAF9064427.1"/>
    </source>
</evidence>
<proteinExistence type="predicted"/>
<dbReference type="Proteomes" id="UP000772434">
    <property type="component" value="Unassembled WGS sequence"/>
</dbReference>